<dbReference type="OrthoDB" id="9837265at2"/>
<protein>
    <submittedName>
        <fullName evidence="1">Uncharacterized protein</fullName>
    </submittedName>
</protein>
<reference evidence="1 2" key="1">
    <citation type="submission" date="2018-02" db="EMBL/GenBank/DDBJ databases">
        <title>Draft genome sequence of Ochrobactrum oryzae found in Brazil.</title>
        <authorList>
            <person name="Cerdeira L."/>
            <person name="Andrade F."/>
            <person name="Zacariotto T."/>
            <person name="Barbosa B."/>
            <person name="Santos S."/>
            <person name="Cassetari V."/>
            <person name="Lincopan N."/>
        </authorList>
    </citation>
    <scope>NUCLEOTIDE SEQUENCE [LARGE SCALE GENOMIC DNA]</scope>
    <source>
        <strain evidence="1 2">OA447</strain>
    </source>
</reference>
<proteinExistence type="predicted"/>
<name>A0A2S7IUM2_9HYPH</name>
<evidence type="ECO:0000313" key="2">
    <source>
        <dbReference type="Proteomes" id="UP000238493"/>
    </source>
</evidence>
<dbReference type="AlphaFoldDB" id="A0A2S7IUM2"/>
<gene>
    <name evidence="1" type="ORF">C3731_20645</name>
</gene>
<accession>A0A2S7IUM2</accession>
<keyword evidence="2" id="KW-1185">Reference proteome</keyword>
<dbReference type="Proteomes" id="UP000238493">
    <property type="component" value="Unassembled WGS sequence"/>
</dbReference>
<evidence type="ECO:0000313" key="1">
    <source>
        <dbReference type="EMBL" id="PQA71699.1"/>
    </source>
</evidence>
<organism evidence="1 2">
    <name type="scientific">Brucella oryzae</name>
    <dbReference type="NCBI Taxonomy" id="335286"/>
    <lineage>
        <taxon>Bacteria</taxon>
        <taxon>Pseudomonadati</taxon>
        <taxon>Pseudomonadota</taxon>
        <taxon>Alphaproteobacteria</taxon>
        <taxon>Hyphomicrobiales</taxon>
        <taxon>Brucellaceae</taxon>
        <taxon>Brucella/Ochrobactrum group</taxon>
        <taxon>Brucella</taxon>
    </lineage>
</organism>
<comment type="caution">
    <text evidence="1">The sequence shown here is derived from an EMBL/GenBank/DDBJ whole genome shotgun (WGS) entry which is preliminary data.</text>
</comment>
<dbReference type="EMBL" id="PTRC01000051">
    <property type="protein sequence ID" value="PQA71699.1"/>
    <property type="molecule type" value="Genomic_DNA"/>
</dbReference>
<sequence>MPSKSIFDPVALTDDERRAFKALSEGKASGRQQQLALSSIVNRLCAYPGIVAHENTNATYFMSGRHFVGAAIVGVVNSPFKQKEEDKS</sequence>
<dbReference type="RefSeq" id="WP_104757474.1">
    <property type="nucleotide sequence ID" value="NZ_PTRC01000051.1"/>
</dbReference>